<gene>
    <name evidence="9" type="ORF">FGIG_05208</name>
</gene>
<dbReference type="GO" id="GO:0000381">
    <property type="term" value="P:regulation of alternative mRNA splicing, via spliceosome"/>
    <property type="evidence" value="ECO:0007669"/>
    <property type="project" value="InterPro"/>
</dbReference>
<accession>A0A504YP48</accession>
<feature type="compositionally biased region" description="Polar residues" evidence="7">
    <location>
        <begin position="437"/>
        <end position="452"/>
    </location>
</feature>
<feature type="compositionally biased region" description="Basic and acidic residues" evidence="7">
    <location>
        <begin position="328"/>
        <end position="338"/>
    </location>
</feature>
<feature type="signal peptide" evidence="8">
    <location>
        <begin position="1"/>
        <end position="20"/>
    </location>
</feature>
<evidence type="ECO:0000313" key="10">
    <source>
        <dbReference type="Proteomes" id="UP000316759"/>
    </source>
</evidence>
<feature type="region of interest" description="Disordered" evidence="7">
    <location>
        <begin position="328"/>
        <end position="511"/>
    </location>
</feature>
<evidence type="ECO:0008006" key="11">
    <source>
        <dbReference type="Google" id="ProtNLM"/>
    </source>
</evidence>
<dbReference type="PANTHER" id="PTHR15217:SF0">
    <property type="entry name" value="PRE-MRNA-SPLICING REGULATOR WTAP"/>
    <property type="match status" value="1"/>
</dbReference>
<evidence type="ECO:0000256" key="7">
    <source>
        <dbReference type="SAM" id="MobiDB-lite"/>
    </source>
</evidence>
<feature type="compositionally biased region" description="Polar residues" evidence="7">
    <location>
        <begin position="410"/>
        <end position="419"/>
    </location>
</feature>
<feature type="compositionally biased region" description="Polar residues" evidence="7">
    <location>
        <begin position="352"/>
        <end position="373"/>
    </location>
</feature>
<evidence type="ECO:0000256" key="4">
    <source>
        <dbReference type="ARBA" id="ARBA00023187"/>
    </source>
</evidence>
<evidence type="ECO:0000256" key="6">
    <source>
        <dbReference type="SAM" id="Coils"/>
    </source>
</evidence>
<feature type="compositionally biased region" description="Low complexity" evidence="7">
    <location>
        <begin position="381"/>
        <end position="393"/>
    </location>
</feature>
<comment type="subcellular location">
    <subcellularLocation>
        <location evidence="1">Nucleus</location>
    </subcellularLocation>
</comment>
<name>A0A504YP48_FASGI</name>
<dbReference type="EMBL" id="SUNJ01010448">
    <property type="protein sequence ID" value="TPP59640.1"/>
    <property type="molecule type" value="Genomic_DNA"/>
</dbReference>
<dbReference type="InterPro" id="IPR033757">
    <property type="entry name" value="WTAP"/>
</dbReference>
<sequence>MRSVCILILLICVSEEQIQTESRSFGLLESALLSKVEAKEKELRYFLTPRSSGSEPDCPSTAQPVTTMAAIQSTVPAVRHVPTLISGLAKPVDGLLGPANIPHASQSTGTSSGSILNASSYTSTLVQLGSKSGSNLSGRPNDLWKNKTDTQSALEVDNSTAYSHVPVDAAVSLVLHRLWRAQNSCNALVTSNQTELQSFTFTQNSQNGKLIMMRVRVLEQENDELANVNRTGRAARLETEIALRRRFIQDLKQAHSDLAYLVEEAEAETEVFGSSLLLLQQRLNFAKASAQILAAELEQLDPGCSVRVFQEVGWSPFDETEDHLLEDQESDTSMHDIGDGPQIEVGSPAVSERSTSASTQSGDDQPGPSTLFDSPTRLKRSCSQTCSVSSGSGNLSPIRAKRCRSDRASAGQSSPTTPCTHPHVNSPPSIPVDGPQRTFSSNRGSLTSSDNEGSFERTHSSSPGQSWDQDDSNLSSTTAVFPSKLSSQPEGDGSPNPLPMPANGQVPFDSA</sequence>
<feature type="chain" id="PRO_5021433491" description="Pre mRNA splicing regulator female lethal2D" evidence="8">
    <location>
        <begin position="21"/>
        <end position="511"/>
    </location>
</feature>
<dbReference type="STRING" id="46835.A0A504YP48"/>
<evidence type="ECO:0000256" key="3">
    <source>
        <dbReference type="ARBA" id="ARBA00022664"/>
    </source>
</evidence>
<protein>
    <recommendedName>
        <fullName evidence="11">Pre mRNA splicing regulator female lethal2D</fullName>
    </recommendedName>
</protein>
<evidence type="ECO:0000256" key="1">
    <source>
        <dbReference type="ARBA" id="ARBA00004123"/>
    </source>
</evidence>
<dbReference type="Proteomes" id="UP000316759">
    <property type="component" value="Unassembled WGS sequence"/>
</dbReference>
<comment type="caution">
    <text evidence="9">The sequence shown here is derived from an EMBL/GenBank/DDBJ whole genome shotgun (WGS) entry which is preliminary data.</text>
</comment>
<keyword evidence="6" id="KW-0175">Coiled coil</keyword>
<keyword evidence="4" id="KW-0508">mRNA splicing</keyword>
<dbReference type="AlphaFoldDB" id="A0A504YP48"/>
<dbReference type="PANTHER" id="PTHR15217">
    <property type="entry name" value="WILMS' TUMOR 1-ASSOCIATING PROTEIN"/>
    <property type="match status" value="1"/>
</dbReference>
<dbReference type="GO" id="GO:0016556">
    <property type="term" value="P:mRNA modification"/>
    <property type="evidence" value="ECO:0007669"/>
    <property type="project" value="InterPro"/>
</dbReference>
<dbReference type="GO" id="GO:0005634">
    <property type="term" value="C:nucleus"/>
    <property type="evidence" value="ECO:0007669"/>
    <property type="project" value="UniProtKB-SubCell"/>
</dbReference>
<keyword evidence="3" id="KW-0507">mRNA processing</keyword>
<evidence type="ECO:0000313" key="9">
    <source>
        <dbReference type="EMBL" id="TPP59640.1"/>
    </source>
</evidence>
<dbReference type="GO" id="GO:0008380">
    <property type="term" value="P:RNA splicing"/>
    <property type="evidence" value="ECO:0007669"/>
    <property type="project" value="UniProtKB-KW"/>
</dbReference>
<evidence type="ECO:0000256" key="8">
    <source>
        <dbReference type="SAM" id="SignalP"/>
    </source>
</evidence>
<keyword evidence="8" id="KW-0732">Signal</keyword>
<feature type="coiled-coil region" evidence="6">
    <location>
        <begin position="218"/>
        <end position="268"/>
    </location>
</feature>
<reference evidence="9 10" key="1">
    <citation type="submission" date="2019-04" db="EMBL/GenBank/DDBJ databases">
        <title>Annotation for the trematode Fasciola gigantica.</title>
        <authorList>
            <person name="Choi Y.-J."/>
        </authorList>
    </citation>
    <scope>NUCLEOTIDE SEQUENCE [LARGE SCALE GENOMIC DNA]</scope>
    <source>
        <strain evidence="9">Uganda_cow_1</strain>
    </source>
</reference>
<proteinExistence type="inferred from homology"/>
<comment type="similarity">
    <text evidence="2">Belongs to the fl(2)d family.</text>
</comment>
<organism evidence="9 10">
    <name type="scientific">Fasciola gigantica</name>
    <name type="common">Giant liver fluke</name>
    <dbReference type="NCBI Taxonomy" id="46835"/>
    <lineage>
        <taxon>Eukaryota</taxon>
        <taxon>Metazoa</taxon>
        <taxon>Spiralia</taxon>
        <taxon>Lophotrochozoa</taxon>
        <taxon>Platyhelminthes</taxon>
        <taxon>Trematoda</taxon>
        <taxon>Digenea</taxon>
        <taxon>Plagiorchiida</taxon>
        <taxon>Echinostomata</taxon>
        <taxon>Echinostomatoidea</taxon>
        <taxon>Fasciolidae</taxon>
        <taxon>Fasciola</taxon>
    </lineage>
</organism>
<feature type="compositionally biased region" description="Polar residues" evidence="7">
    <location>
        <begin position="460"/>
        <end position="489"/>
    </location>
</feature>
<dbReference type="GO" id="GO:0006397">
    <property type="term" value="P:mRNA processing"/>
    <property type="evidence" value="ECO:0007669"/>
    <property type="project" value="UniProtKB-KW"/>
</dbReference>
<evidence type="ECO:0000256" key="5">
    <source>
        <dbReference type="ARBA" id="ARBA00023242"/>
    </source>
</evidence>
<keyword evidence="5" id="KW-0539">Nucleus</keyword>
<dbReference type="OrthoDB" id="3366661at2759"/>
<evidence type="ECO:0000256" key="2">
    <source>
        <dbReference type="ARBA" id="ARBA00010313"/>
    </source>
</evidence>
<dbReference type="Pfam" id="PF17098">
    <property type="entry name" value="Wtap"/>
    <property type="match status" value="1"/>
</dbReference>
<keyword evidence="10" id="KW-1185">Reference proteome</keyword>